<dbReference type="RefSeq" id="XP_020077456.1">
    <property type="nucleotide sequence ID" value="XM_020218414.1"/>
</dbReference>
<dbReference type="InterPro" id="IPR029164">
    <property type="entry name" value="PIG-Y"/>
</dbReference>
<gene>
    <name evidence="2" type="ORF">HYPBUDRAFT_105511</name>
</gene>
<dbReference type="GeneID" id="30992964"/>
<evidence type="ECO:0000313" key="3">
    <source>
        <dbReference type="Proteomes" id="UP000095085"/>
    </source>
</evidence>
<accession>A0A1E4RMB0</accession>
<dbReference type="PANTHER" id="PTHR39400:SF1">
    <property type="entry name" value="PIG-P DOMAIN-CONTAINING PROTEIN"/>
    <property type="match status" value="1"/>
</dbReference>
<feature type="transmembrane region" description="Helical" evidence="1">
    <location>
        <begin position="45"/>
        <end position="72"/>
    </location>
</feature>
<feature type="transmembrane region" description="Helical" evidence="1">
    <location>
        <begin position="99"/>
        <end position="121"/>
    </location>
</feature>
<evidence type="ECO:0000256" key="1">
    <source>
        <dbReference type="SAM" id="Phobius"/>
    </source>
</evidence>
<keyword evidence="1" id="KW-0812">Transmembrane</keyword>
<organism evidence="2 3">
    <name type="scientific">Hyphopichia burtonii NRRL Y-1933</name>
    <dbReference type="NCBI Taxonomy" id="984485"/>
    <lineage>
        <taxon>Eukaryota</taxon>
        <taxon>Fungi</taxon>
        <taxon>Dikarya</taxon>
        <taxon>Ascomycota</taxon>
        <taxon>Saccharomycotina</taxon>
        <taxon>Pichiomycetes</taxon>
        <taxon>Debaryomycetaceae</taxon>
        <taxon>Hyphopichia</taxon>
    </lineage>
</organism>
<dbReference type="STRING" id="984485.A0A1E4RMB0"/>
<dbReference type="Proteomes" id="UP000095085">
    <property type="component" value="Unassembled WGS sequence"/>
</dbReference>
<keyword evidence="1" id="KW-0472">Membrane</keyword>
<keyword evidence="1" id="KW-1133">Transmembrane helix</keyword>
<reference evidence="3" key="1">
    <citation type="submission" date="2016-05" db="EMBL/GenBank/DDBJ databases">
        <title>Comparative genomics of biotechnologically important yeasts.</title>
        <authorList>
            <consortium name="DOE Joint Genome Institute"/>
            <person name="Riley R."/>
            <person name="Haridas S."/>
            <person name="Wolfe K.H."/>
            <person name="Lopes M.R."/>
            <person name="Hittinger C.T."/>
            <person name="Goker M."/>
            <person name="Salamov A."/>
            <person name="Wisecaver J."/>
            <person name="Long T.M."/>
            <person name="Aerts A.L."/>
            <person name="Barry K."/>
            <person name="Choi C."/>
            <person name="Clum A."/>
            <person name="Coughlan A.Y."/>
            <person name="Deshpande S."/>
            <person name="Douglass A.P."/>
            <person name="Hanson S.J."/>
            <person name="Klenk H.-P."/>
            <person name="Labutti K."/>
            <person name="Lapidus A."/>
            <person name="Lindquist E."/>
            <person name="Lipzen A."/>
            <person name="Meier-Kolthoff J.P."/>
            <person name="Ohm R.A."/>
            <person name="Otillar R.P."/>
            <person name="Pangilinan J."/>
            <person name="Peng Y."/>
            <person name="Rokas A."/>
            <person name="Rosa C.A."/>
            <person name="Scheuner C."/>
            <person name="Sibirny A.A."/>
            <person name="Slot J.C."/>
            <person name="Stielow J.B."/>
            <person name="Sun H."/>
            <person name="Kurtzman C.P."/>
            <person name="Blackwell M."/>
            <person name="Grigoriev I.V."/>
            <person name="Jeffries T.W."/>
        </authorList>
    </citation>
    <scope>NUCLEOTIDE SEQUENCE [LARGE SCALE GENOMIC DNA]</scope>
    <source>
        <strain evidence="3">NRRL Y-1933</strain>
    </source>
</reference>
<dbReference type="AlphaFoldDB" id="A0A1E4RMB0"/>
<evidence type="ECO:0000313" key="2">
    <source>
        <dbReference type="EMBL" id="ODV68389.1"/>
    </source>
</evidence>
<proteinExistence type="predicted"/>
<keyword evidence="3" id="KW-1185">Reference proteome</keyword>
<dbReference type="PANTHER" id="PTHR39400">
    <property type="entry name" value="YALI0E29227P"/>
    <property type="match status" value="1"/>
</dbReference>
<name>A0A1E4RMB0_9ASCO</name>
<dbReference type="EMBL" id="KV454539">
    <property type="protein sequence ID" value="ODV68389.1"/>
    <property type="molecule type" value="Genomic_DNA"/>
</dbReference>
<dbReference type="Pfam" id="PF15159">
    <property type="entry name" value="PIG-Y"/>
    <property type="match status" value="1"/>
</dbReference>
<feature type="non-terminal residue" evidence="2">
    <location>
        <position position="1"/>
    </location>
</feature>
<dbReference type="OrthoDB" id="2157498at2759"/>
<sequence length="132" mass="15753">LSKLQTKRKLMDYDEPLPLIERSEIIIFSDLSDEQDQNLTTSLAFYGYAILFSTWLLFLITFNSLFSVWSYVIQPLSYNPESKELHNKLSYIFESLDNYVLSFWCIYIVIWWWSIISWCGLKLFRHSKGIQS</sequence>
<protein>
    <submittedName>
        <fullName evidence="2">Uncharacterized protein</fullName>
    </submittedName>
</protein>